<evidence type="ECO:0000313" key="2">
    <source>
        <dbReference type="EMBL" id="CAG8535239.1"/>
    </source>
</evidence>
<organism evidence="2 3">
    <name type="scientific">Racocetra fulgida</name>
    <dbReference type="NCBI Taxonomy" id="60492"/>
    <lineage>
        <taxon>Eukaryota</taxon>
        <taxon>Fungi</taxon>
        <taxon>Fungi incertae sedis</taxon>
        <taxon>Mucoromycota</taxon>
        <taxon>Glomeromycotina</taxon>
        <taxon>Glomeromycetes</taxon>
        <taxon>Diversisporales</taxon>
        <taxon>Gigasporaceae</taxon>
        <taxon>Racocetra</taxon>
    </lineage>
</organism>
<dbReference type="AlphaFoldDB" id="A0A9N9AJH5"/>
<sequence>MDYGMLVSFDIPEIIASNENIEATITNKDSEVANTNKSPKTAATNESPETAATNESPEATVVNKKHKKNNTESWVFREGHFKHNLQQEHYAKCTYCGNGLKHDNTTGTSLLICHLRNTNCKKHLKVNESQQTLQLSAAAIIKIDSLE</sequence>
<protein>
    <submittedName>
        <fullName evidence="2">10212_t:CDS:1</fullName>
    </submittedName>
</protein>
<feature type="non-terminal residue" evidence="2">
    <location>
        <position position="147"/>
    </location>
</feature>
<proteinExistence type="predicted"/>
<keyword evidence="3" id="KW-1185">Reference proteome</keyword>
<name>A0A9N9AJH5_9GLOM</name>
<evidence type="ECO:0000313" key="3">
    <source>
        <dbReference type="Proteomes" id="UP000789396"/>
    </source>
</evidence>
<gene>
    <name evidence="2" type="ORF">RFULGI_LOCUS3975</name>
</gene>
<feature type="compositionally biased region" description="Polar residues" evidence="1">
    <location>
        <begin position="26"/>
        <end position="57"/>
    </location>
</feature>
<reference evidence="2" key="1">
    <citation type="submission" date="2021-06" db="EMBL/GenBank/DDBJ databases">
        <authorList>
            <person name="Kallberg Y."/>
            <person name="Tangrot J."/>
            <person name="Rosling A."/>
        </authorList>
    </citation>
    <scope>NUCLEOTIDE SEQUENCE</scope>
    <source>
        <strain evidence="2">IN212</strain>
    </source>
</reference>
<comment type="caution">
    <text evidence="2">The sequence shown here is derived from an EMBL/GenBank/DDBJ whole genome shotgun (WGS) entry which is preliminary data.</text>
</comment>
<dbReference type="Proteomes" id="UP000789396">
    <property type="component" value="Unassembled WGS sequence"/>
</dbReference>
<dbReference type="OrthoDB" id="2311312at2759"/>
<dbReference type="EMBL" id="CAJVPZ010003750">
    <property type="protein sequence ID" value="CAG8535239.1"/>
    <property type="molecule type" value="Genomic_DNA"/>
</dbReference>
<feature type="region of interest" description="Disordered" evidence="1">
    <location>
        <begin position="26"/>
        <end position="61"/>
    </location>
</feature>
<accession>A0A9N9AJH5</accession>
<evidence type="ECO:0000256" key="1">
    <source>
        <dbReference type="SAM" id="MobiDB-lite"/>
    </source>
</evidence>